<reference evidence="2 3" key="2">
    <citation type="journal article" date="2016" name="Microb. Ecol.">
        <title>Genome Characteristics of a Novel Type I Methanotroph (Sn10-6) Isolated from a Flooded Indian Rice Field.</title>
        <authorList>
            <person name="Rahalkar M.C."/>
            <person name="Pandit P.S."/>
            <person name="Dhakephalkar P.K."/>
            <person name="Pore S."/>
            <person name="Arora P."/>
            <person name="Kapse N."/>
        </authorList>
    </citation>
    <scope>NUCLEOTIDE SEQUENCE [LARGE SCALE GENOMIC DNA]</scope>
    <source>
        <strain evidence="2 3">Sn10-6</strain>
    </source>
</reference>
<dbReference type="PANTHER" id="PTHR34611">
    <property type="match status" value="1"/>
</dbReference>
<gene>
    <name evidence="2" type="ORF">VZ94_04655</name>
</gene>
<comment type="caution">
    <text evidence="2">The sequence shown here is derived from an EMBL/GenBank/DDBJ whole genome shotgun (WGS) entry which is preliminary data.</text>
</comment>
<proteinExistence type="predicted"/>
<evidence type="ECO:0000259" key="1">
    <source>
        <dbReference type="Pfam" id="PF04754"/>
    </source>
</evidence>
<dbReference type="EMBL" id="LAJX01000038">
    <property type="protein sequence ID" value="KJV07446.1"/>
    <property type="molecule type" value="Genomic_DNA"/>
</dbReference>
<accession>A0A0F3IL52</accession>
<dbReference type="Proteomes" id="UP000033684">
    <property type="component" value="Unassembled WGS sequence"/>
</dbReference>
<organism evidence="2 3">
    <name type="scientific">Methylocucumis oryzae</name>
    <dbReference type="NCBI Taxonomy" id="1632867"/>
    <lineage>
        <taxon>Bacteria</taxon>
        <taxon>Pseudomonadati</taxon>
        <taxon>Pseudomonadota</taxon>
        <taxon>Gammaproteobacteria</taxon>
        <taxon>Methylococcales</taxon>
        <taxon>Methylococcaceae</taxon>
        <taxon>Methylocucumis</taxon>
    </lineage>
</organism>
<feature type="domain" description="Transposase (putative) YhgA-like" evidence="1">
    <location>
        <begin position="4"/>
        <end position="203"/>
    </location>
</feature>
<dbReference type="InterPro" id="IPR006842">
    <property type="entry name" value="Transposase_31"/>
</dbReference>
<keyword evidence="3" id="KW-1185">Reference proteome</keyword>
<name>A0A0F3IL52_9GAMM</name>
<dbReference type="RefSeq" id="WP_045778345.1">
    <property type="nucleotide sequence ID" value="NZ_LAJX01000038.1"/>
</dbReference>
<reference evidence="3" key="1">
    <citation type="submission" date="2015-03" db="EMBL/GenBank/DDBJ databases">
        <title>Draft genome sequence of a novel methanotroph (Sn10-6) isolated from flooded ricefield rhizosphere in India.</title>
        <authorList>
            <person name="Pandit P.S."/>
            <person name="Pore S.D."/>
            <person name="Arora P."/>
            <person name="Kapse N.G."/>
            <person name="Dhakephalkar P.K."/>
            <person name="Rahalkar M.C."/>
        </authorList>
    </citation>
    <scope>NUCLEOTIDE SEQUENCE [LARGE SCALE GENOMIC DNA]</scope>
    <source>
        <strain evidence="3">Sn10-6</strain>
    </source>
</reference>
<dbReference type="AlphaFoldDB" id="A0A0F3IL52"/>
<dbReference type="PANTHER" id="PTHR34611:SF2">
    <property type="entry name" value="INACTIVE RECOMBINATION-PROMOTING NUCLEASE-LIKE PROTEIN RPNE-RELATED"/>
    <property type="match status" value="1"/>
</dbReference>
<evidence type="ECO:0000313" key="2">
    <source>
        <dbReference type="EMBL" id="KJV07446.1"/>
    </source>
</evidence>
<dbReference type="InterPro" id="IPR051699">
    <property type="entry name" value="Rpn/YhgA-like_nuclease"/>
</dbReference>
<protein>
    <submittedName>
        <fullName evidence="2">Transposase</fullName>
    </submittedName>
</protein>
<sequence>MNTDHAYKLLFSEPELIIDLLQGFVHEPWVQALDFTTLERVISSYVSDDLRRRENDVIWRVKLHEHWLYVYVLIEFQSNIDRFMAVRLMTYIGLLYQDLIKTKQFVGKKQLPPVLPIVLYNGQPRWSAPTELKTLIAQAPDGLDAYLPNLHYLLLDQGRYDLTELKPLKNLVAAIFRLEQHTQPDAILDVISNLVEWLAAPEQERIRRSFSVWISQVLKPPIDELPSDLTNLAEIQTMLSQRIAQWQKQFKQEGIVEGKAEGRAEGIAEGEVKGQAKTLCALINFKFGALPDWAEQRVYLADTTELDVLTTRLLKAESLEQLFNGLQ</sequence>
<evidence type="ECO:0000313" key="3">
    <source>
        <dbReference type="Proteomes" id="UP000033684"/>
    </source>
</evidence>
<dbReference type="OrthoDB" id="5562276at2"/>
<dbReference type="PATRIC" id="fig|1632867.3.peg.4146"/>
<dbReference type="Pfam" id="PF04754">
    <property type="entry name" value="Transposase_31"/>
    <property type="match status" value="1"/>
</dbReference>